<evidence type="ECO:0000256" key="8">
    <source>
        <dbReference type="ARBA" id="ARBA00022840"/>
    </source>
</evidence>
<evidence type="ECO:0000313" key="12">
    <source>
        <dbReference type="EMBL" id="CAB4945871.1"/>
    </source>
</evidence>
<dbReference type="Pfam" id="PF02367">
    <property type="entry name" value="TsaE"/>
    <property type="match status" value="1"/>
</dbReference>
<dbReference type="EMBL" id="CAEMXZ010000053">
    <property type="protein sequence ID" value="CAB4323558.1"/>
    <property type="molecule type" value="Genomic_DNA"/>
</dbReference>
<dbReference type="Gene3D" id="3.40.50.300">
    <property type="entry name" value="P-loop containing nucleotide triphosphate hydrolases"/>
    <property type="match status" value="1"/>
</dbReference>
<dbReference type="PANTHER" id="PTHR33540">
    <property type="entry name" value="TRNA THREONYLCARBAMOYLADENOSINE BIOSYNTHESIS PROTEIN TSAE"/>
    <property type="match status" value="1"/>
</dbReference>
<evidence type="ECO:0000256" key="5">
    <source>
        <dbReference type="ARBA" id="ARBA00022694"/>
    </source>
</evidence>
<keyword evidence="9" id="KW-0460">Magnesium</keyword>
<evidence type="ECO:0000256" key="6">
    <source>
        <dbReference type="ARBA" id="ARBA00022723"/>
    </source>
</evidence>
<gene>
    <name evidence="11" type="ORF">UFOPK1392_01314</name>
    <name evidence="12" type="ORF">UFOPK3733_01577</name>
</gene>
<name>A0A6J5YIW3_9ZZZZ</name>
<evidence type="ECO:0000256" key="3">
    <source>
        <dbReference type="ARBA" id="ARBA00019010"/>
    </source>
</evidence>
<evidence type="ECO:0000256" key="2">
    <source>
        <dbReference type="ARBA" id="ARBA00007599"/>
    </source>
</evidence>
<evidence type="ECO:0000256" key="1">
    <source>
        <dbReference type="ARBA" id="ARBA00004496"/>
    </source>
</evidence>
<evidence type="ECO:0000256" key="4">
    <source>
        <dbReference type="ARBA" id="ARBA00022490"/>
    </source>
</evidence>
<comment type="subcellular location">
    <subcellularLocation>
        <location evidence="1">Cytoplasm</location>
    </subcellularLocation>
</comment>
<comment type="similarity">
    <text evidence="2">Belongs to the TsaE family.</text>
</comment>
<keyword evidence="5" id="KW-0819">tRNA processing</keyword>
<protein>
    <recommendedName>
        <fullName evidence="3">tRNA threonylcarbamoyladenosine biosynthesis protein TsaE</fullName>
    </recommendedName>
    <alternativeName>
        <fullName evidence="10">t(6)A37 threonylcarbamoyladenosine biosynthesis protein TsaE</fullName>
    </alternativeName>
</protein>
<reference evidence="11" key="1">
    <citation type="submission" date="2020-05" db="EMBL/GenBank/DDBJ databases">
        <authorList>
            <person name="Chiriac C."/>
            <person name="Salcher M."/>
            <person name="Ghai R."/>
            <person name="Kavagutti S V."/>
        </authorList>
    </citation>
    <scope>NUCLEOTIDE SEQUENCE</scope>
</reference>
<dbReference type="GO" id="GO:0046872">
    <property type="term" value="F:metal ion binding"/>
    <property type="evidence" value="ECO:0007669"/>
    <property type="project" value="UniProtKB-KW"/>
</dbReference>
<dbReference type="EMBL" id="CAFBNC010000090">
    <property type="protein sequence ID" value="CAB4945871.1"/>
    <property type="molecule type" value="Genomic_DNA"/>
</dbReference>
<evidence type="ECO:0000256" key="7">
    <source>
        <dbReference type="ARBA" id="ARBA00022741"/>
    </source>
</evidence>
<dbReference type="InterPro" id="IPR003442">
    <property type="entry name" value="T6A_TsaE"/>
</dbReference>
<keyword evidence="6" id="KW-0479">Metal-binding</keyword>
<organism evidence="11">
    <name type="scientific">freshwater metagenome</name>
    <dbReference type="NCBI Taxonomy" id="449393"/>
    <lineage>
        <taxon>unclassified sequences</taxon>
        <taxon>metagenomes</taxon>
        <taxon>ecological metagenomes</taxon>
    </lineage>
</organism>
<dbReference type="GO" id="GO:0002949">
    <property type="term" value="P:tRNA threonylcarbamoyladenosine modification"/>
    <property type="evidence" value="ECO:0007669"/>
    <property type="project" value="InterPro"/>
</dbReference>
<keyword evidence="7" id="KW-0547">Nucleotide-binding</keyword>
<dbReference type="InterPro" id="IPR027417">
    <property type="entry name" value="P-loop_NTPase"/>
</dbReference>
<dbReference type="SUPFAM" id="SSF52540">
    <property type="entry name" value="P-loop containing nucleoside triphosphate hydrolases"/>
    <property type="match status" value="1"/>
</dbReference>
<accession>A0A6J5YIW3</accession>
<keyword evidence="4" id="KW-0963">Cytoplasm</keyword>
<dbReference type="PANTHER" id="PTHR33540:SF2">
    <property type="entry name" value="TRNA THREONYLCARBAMOYLADENOSINE BIOSYNTHESIS PROTEIN TSAE"/>
    <property type="match status" value="1"/>
</dbReference>
<keyword evidence="8" id="KW-0067">ATP-binding</keyword>
<dbReference type="NCBIfam" id="TIGR00150">
    <property type="entry name" value="T6A_YjeE"/>
    <property type="match status" value="1"/>
</dbReference>
<proteinExistence type="inferred from homology"/>
<sequence length="168" mass="17938">MIFVRTTSALATKAVAAALAELARPGDLLLLAGDLGAGKTAFTQGFGAALGIDELITSPTFTLVNTYEGRLELNHLDVYRLEALSEVLDLGVPEMLDDGGVTVIEWGDAVAPALPADYLEIRFSYPGEQDPDDVRVLELIPVGPRWSARLRAIATAVAEWIYEPNGGN</sequence>
<evidence type="ECO:0000256" key="9">
    <source>
        <dbReference type="ARBA" id="ARBA00022842"/>
    </source>
</evidence>
<evidence type="ECO:0000313" key="11">
    <source>
        <dbReference type="EMBL" id="CAB4323558.1"/>
    </source>
</evidence>
<dbReference type="AlphaFoldDB" id="A0A6J5YIW3"/>
<evidence type="ECO:0000256" key="10">
    <source>
        <dbReference type="ARBA" id="ARBA00032441"/>
    </source>
</evidence>
<dbReference type="GO" id="GO:0005524">
    <property type="term" value="F:ATP binding"/>
    <property type="evidence" value="ECO:0007669"/>
    <property type="project" value="UniProtKB-KW"/>
</dbReference>
<dbReference type="GO" id="GO:0005737">
    <property type="term" value="C:cytoplasm"/>
    <property type="evidence" value="ECO:0007669"/>
    <property type="project" value="UniProtKB-SubCell"/>
</dbReference>